<dbReference type="Proteomes" id="UP000317648">
    <property type="component" value="Chromosome"/>
</dbReference>
<evidence type="ECO:0000313" key="1">
    <source>
        <dbReference type="EMBL" id="QDU92993.1"/>
    </source>
</evidence>
<keyword evidence="2" id="KW-1185">Reference proteome</keyword>
<reference evidence="1 2" key="1">
    <citation type="submission" date="2019-02" db="EMBL/GenBank/DDBJ databases">
        <title>Deep-cultivation of Planctomycetes and their phenomic and genomic characterization uncovers novel biology.</title>
        <authorList>
            <person name="Wiegand S."/>
            <person name="Jogler M."/>
            <person name="Boedeker C."/>
            <person name="Pinto D."/>
            <person name="Vollmers J."/>
            <person name="Rivas-Marin E."/>
            <person name="Kohn T."/>
            <person name="Peeters S.H."/>
            <person name="Heuer A."/>
            <person name="Rast P."/>
            <person name="Oberbeckmann S."/>
            <person name="Bunk B."/>
            <person name="Jeske O."/>
            <person name="Meyerdierks A."/>
            <person name="Storesund J.E."/>
            <person name="Kallscheuer N."/>
            <person name="Luecker S."/>
            <person name="Lage O.M."/>
            <person name="Pohl T."/>
            <person name="Merkel B.J."/>
            <person name="Hornburger P."/>
            <person name="Mueller R.-W."/>
            <person name="Bruemmer F."/>
            <person name="Labrenz M."/>
            <person name="Spormann A.M."/>
            <person name="Op den Camp H."/>
            <person name="Overmann J."/>
            <person name="Amann R."/>
            <person name="Jetten M.S.M."/>
            <person name="Mascher T."/>
            <person name="Medema M.H."/>
            <person name="Devos D.P."/>
            <person name="Kaster A.-K."/>
            <person name="Ovreas L."/>
            <person name="Rohde M."/>
            <person name="Galperin M.Y."/>
            <person name="Jogler C."/>
        </authorList>
    </citation>
    <scope>NUCLEOTIDE SEQUENCE [LARGE SCALE GENOMIC DNA]</scope>
    <source>
        <strain evidence="1 2">Pla85_3_4</strain>
    </source>
</reference>
<gene>
    <name evidence="1" type="ORF">Pla8534_07680</name>
</gene>
<dbReference type="Pfam" id="PF10092">
    <property type="entry name" value="DUF2330"/>
    <property type="match status" value="1"/>
</dbReference>
<dbReference type="KEGG" id="lcre:Pla8534_07680"/>
<proteinExistence type="predicted"/>
<evidence type="ECO:0000313" key="2">
    <source>
        <dbReference type="Proteomes" id="UP000317648"/>
    </source>
</evidence>
<protein>
    <submittedName>
        <fullName evidence="1">Uncharacterized protein</fullName>
    </submittedName>
</protein>
<dbReference type="RefSeq" id="WP_197442983.1">
    <property type="nucleotide sequence ID" value="NZ_CP036433.1"/>
</dbReference>
<dbReference type="EMBL" id="CP036433">
    <property type="protein sequence ID" value="QDU92993.1"/>
    <property type="molecule type" value="Genomic_DNA"/>
</dbReference>
<name>A0A518DME1_9BACT</name>
<accession>A0A518DME1</accession>
<organism evidence="1 2">
    <name type="scientific">Lignipirellula cremea</name>
    <dbReference type="NCBI Taxonomy" id="2528010"/>
    <lineage>
        <taxon>Bacteria</taxon>
        <taxon>Pseudomonadati</taxon>
        <taxon>Planctomycetota</taxon>
        <taxon>Planctomycetia</taxon>
        <taxon>Pirellulales</taxon>
        <taxon>Pirellulaceae</taxon>
        <taxon>Lignipirellula</taxon>
    </lineage>
</organism>
<dbReference type="InterPro" id="IPR019283">
    <property type="entry name" value="DUF2330"/>
</dbReference>
<sequence length="404" mass="44586">MPFFQGPSLKAFVLATTAASLLTLPGPSPVDGCLHLHEKMANSSNWRPRQAKQRAVLLHANGREDLILSIDVNLNGSEKPVTELGWVITIPSVPEQYSADVDPKIFDQAQAAHLLAARVQSLREVVPAANNLPRSYSYGGGASGGGYRPKPSIEVQRFDAGPYAIHQIRTVGKNAVEELNQWFKTHHFAPVTADHMQFFIDRQFTFVCVKVVPQKGADALQSQLKLPPLRITFPTDRLYYPLKFSSNQGVFNLQAYAFTDQPIDFKAAATACRQAGIDPARYHADLHWTLSSGFSAFPTSPGTFRFGQGKTAQAIQFRTKHIFRRNSLLKNAAPVQAWLGPGRTDQKWYVNRLDAIGVNGPANPIAKWTDDLFFPLARDGSVPAADDSAAIERVVQQARTARDR</sequence>
<dbReference type="AlphaFoldDB" id="A0A518DME1"/>